<dbReference type="InterPro" id="IPR035102">
    <property type="entry name" value="Phosphomevalonate_kinase"/>
</dbReference>
<dbReference type="GO" id="GO:0006694">
    <property type="term" value="P:steroid biosynthetic process"/>
    <property type="evidence" value="ECO:0007669"/>
    <property type="project" value="UniProtKB-KW"/>
</dbReference>
<keyword evidence="4" id="KW-0444">Lipid biosynthesis</keyword>
<dbReference type="InterPro" id="IPR006204">
    <property type="entry name" value="GHMP_kinase_N_dom"/>
</dbReference>
<sequence length="555" mass="60077">MEVVASAPGKVLIAGGYLVLERPNAGLVLSTTARFYAVVRPLRDSLPADAWAWAWTDVKVTSPQLSREATYKLSLTKSTLQLTSARESTNPFVEQAIQFSVAAAKATIIDKERKDVVDKLLLQGLNITILGCNDFYSYRKQIEARGLPLTPEALLSLPPFSSITFNSEVANGTMTGEKCKPEVAKTGLGSSAAMTTSVVAALLHYLGVVSLSCPGQSSGDNTTTRELDLVHSIAQSAHCIAQGKIGSGFDVSAAVYGSQRYVRFSPEILSSQATGGTFLPDVVSDIVTQRWDHENKQFSLPPLMTLLLGEPGTGGSSTPSMVGSVKRWQKSDSEKCKDTWSKLAFANSALENQLRILKGLSENHREAYESVVLSCSHLTYEKWTEVATNQHQELIIKSLLAARDACLEIRLHMREMGIAAGVPIEPDSQTRLLDATMNMEGVLLAGVPGAGGFDAVFSVTLGDASNAVANAWSSAGVLPLLVREDCRGVSLEDADPRTREKIRNSMDFHGISACSYSYGMYVRKCQGIQQTHTVNLVFVTFAVCMIIRHVLMFDI</sequence>
<dbReference type="InterPro" id="IPR020568">
    <property type="entry name" value="Ribosomal_Su5_D2-typ_SF"/>
</dbReference>
<dbReference type="EC" id="2.7.4.2" evidence="3"/>
<evidence type="ECO:0000256" key="9">
    <source>
        <dbReference type="ARBA" id="ARBA00022955"/>
    </source>
</evidence>
<dbReference type="UniPathway" id="UPA00057">
    <property type="reaction ID" value="UER00099"/>
</dbReference>
<keyword evidence="5" id="KW-0808">Transferase</keyword>
<keyword evidence="7" id="KW-0418">Kinase</keyword>
<keyword evidence="14" id="KW-1185">Reference proteome</keyword>
<dbReference type="InterPro" id="IPR016005">
    <property type="entry name" value="Erg8"/>
</dbReference>
<organism evidence="13 14">
    <name type="scientific">Zea mays</name>
    <name type="common">Maize</name>
    <dbReference type="NCBI Taxonomy" id="4577"/>
    <lineage>
        <taxon>Eukaryota</taxon>
        <taxon>Viridiplantae</taxon>
        <taxon>Streptophyta</taxon>
        <taxon>Embryophyta</taxon>
        <taxon>Tracheophyta</taxon>
        <taxon>Spermatophyta</taxon>
        <taxon>Magnoliopsida</taxon>
        <taxon>Liliopsida</taxon>
        <taxon>Poales</taxon>
        <taxon>Poaceae</taxon>
        <taxon>PACMAD clade</taxon>
        <taxon>Panicoideae</taxon>
        <taxon>Andropogonodae</taxon>
        <taxon>Andropogoneae</taxon>
        <taxon>Tripsacinae</taxon>
        <taxon>Zea</taxon>
    </lineage>
</organism>
<evidence type="ECO:0000259" key="12">
    <source>
        <dbReference type="Pfam" id="PF00288"/>
    </source>
</evidence>
<evidence type="ECO:0000256" key="5">
    <source>
        <dbReference type="ARBA" id="ARBA00022679"/>
    </source>
</evidence>
<gene>
    <name evidence="13" type="primary">LOC101060998</name>
</gene>
<dbReference type="Pfam" id="PF00288">
    <property type="entry name" value="GHMP_kinases_N"/>
    <property type="match status" value="1"/>
</dbReference>
<dbReference type="InterPro" id="IPR014721">
    <property type="entry name" value="Ribsml_uS5_D2-typ_fold_subgr"/>
</dbReference>
<proteinExistence type="evidence at protein level"/>
<dbReference type="GO" id="GO:0004631">
    <property type="term" value="F:phosphomevalonate kinase activity"/>
    <property type="evidence" value="ECO:0000318"/>
    <property type="project" value="GO_Central"/>
</dbReference>
<dbReference type="InParanoid" id="A0A804LH80"/>
<evidence type="ECO:0007829" key="15">
    <source>
        <dbReference type="PeptideAtlas" id="A0A804LH80"/>
    </source>
</evidence>
<evidence type="ECO:0000256" key="6">
    <source>
        <dbReference type="ARBA" id="ARBA00022741"/>
    </source>
</evidence>
<dbReference type="Gene3D" id="3.30.70.890">
    <property type="entry name" value="GHMP kinase, C-terminal domain"/>
    <property type="match status" value="1"/>
</dbReference>
<dbReference type="PANTHER" id="PTHR31814:SF2">
    <property type="entry name" value="PHOSPHOMEVALONATE KINASE"/>
    <property type="match status" value="1"/>
</dbReference>
<evidence type="ECO:0000256" key="8">
    <source>
        <dbReference type="ARBA" id="ARBA00022840"/>
    </source>
</evidence>
<protein>
    <recommendedName>
        <fullName evidence="3">phosphomevalonate kinase</fullName>
        <ecNumber evidence="3">2.7.4.2</ecNumber>
    </recommendedName>
</protein>
<dbReference type="FunCoup" id="A0A804LH80">
    <property type="interactions" value="578"/>
</dbReference>
<reference evidence="13" key="2">
    <citation type="submission" date="2019-07" db="EMBL/GenBank/DDBJ databases">
        <authorList>
            <person name="Seetharam A."/>
            <person name="Woodhouse M."/>
            <person name="Cannon E."/>
        </authorList>
    </citation>
    <scope>NUCLEOTIDE SEQUENCE [LARGE SCALE GENOMIC DNA]</scope>
    <source>
        <strain evidence="13">cv. B73</strain>
    </source>
</reference>
<accession>A0A804LH80</accession>
<keyword evidence="9" id="KW-0752">Steroid biosynthesis</keyword>
<evidence type="ECO:0000256" key="1">
    <source>
        <dbReference type="ARBA" id="ARBA00005017"/>
    </source>
</evidence>
<dbReference type="GO" id="GO:0005777">
    <property type="term" value="C:peroxisome"/>
    <property type="evidence" value="ECO:0000318"/>
    <property type="project" value="GO_Central"/>
</dbReference>
<dbReference type="AlphaFoldDB" id="A0A804LH80"/>
<dbReference type="PIRSF" id="PIRSF017288">
    <property type="entry name" value="PMK_GHMP_euk"/>
    <property type="match status" value="1"/>
</dbReference>
<dbReference type="GO" id="GO:0019287">
    <property type="term" value="P:isopentenyl diphosphate biosynthetic process, mevalonate pathway"/>
    <property type="evidence" value="ECO:0000318"/>
    <property type="project" value="GO_Central"/>
</dbReference>
<dbReference type="EnsemblPlants" id="Zm00001eb010900_T002">
    <property type="protein sequence ID" value="Zm00001eb010900_P002"/>
    <property type="gene ID" value="Zm00001eb010900"/>
</dbReference>
<reference evidence="13" key="3">
    <citation type="submission" date="2021-05" db="UniProtKB">
        <authorList>
            <consortium name="EnsemblPlants"/>
        </authorList>
    </citation>
    <scope>IDENTIFICATION</scope>
    <source>
        <strain evidence="13">cv. B73</strain>
    </source>
</reference>
<dbReference type="Proteomes" id="UP000007305">
    <property type="component" value="Chromosome 1"/>
</dbReference>
<dbReference type="GO" id="GO:0005524">
    <property type="term" value="F:ATP binding"/>
    <property type="evidence" value="ECO:0007669"/>
    <property type="project" value="UniProtKB-KW"/>
</dbReference>
<keyword evidence="11" id="KW-0753">Steroid metabolism</keyword>
<keyword evidence="10" id="KW-0443">Lipid metabolism</keyword>
<evidence type="ECO:0000256" key="10">
    <source>
        <dbReference type="ARBA" id="ARBA00023098"/>
    </source>
</evidence>
<evidence type="ECO:0000256" key="3">
    <source>
        <dbReference type="ARBA" id="ARBA00012958"/>
    </source>
</evidence>
<dbReference type="GO" id="GO:0010142">
    <property type="term" value="P:farnesyl diphosphate biosynthetic process, mevalonate pathway"/>
    <property type="evidence" value="ECO:0000318"/>
    <property type="project" value="GO_Central"/>
</dbReference>
<evidence type="ECO:0000313" key="13">
    <source>
        <dbReference type="EnsemblPlants" id="Zm00001eb010900_P002"/>
    </source>
</evidence>
<dbReference type="Gene3D" id="3.30.230.10">
    <property type="match status" value="1"/>
</dbReference>
<keyword evidence="8" id="KW-0067">ATP-binding</keyword>
<evidence type="ECO:0000313" key="14">
    <source>
        <dbReference type="Proteomes" id="UP000007305"/>
    </source>
</evidence>
<reference evidence="14" key="1">
    <citation type="submission" date="2015-12" db="EMBL/GenBank/DDBJ databases">
        <title>Update maize B73 reference genome by single molecule sequencing technologies.</title>
        <authorList>
            <consortium name="Maize Genome Sequencing Project"/>
            <person name="Ware D."/>
        </authorList>
    </citation>
    <scope>NUCLEOTIDE SEQUENCE [LARGE SCALE GENOMIC DNA]</scope>
    <source>
        <strain evidence="14">cv. B73</strain>
    </source>
</reference>
<comment type="pathway">
    <text evidence="1">Isoprenoid biosynthesis; isopentenyl diphosphate biosynthesis via mevalonate pathway; isopentenyl diphosphate from (R)-mevalonate: step 2/3.</text>
</comment>
<evidence type="ECO:0000256" key="4">
    <source>
        <dbReference type="ARBA" id="ARBA00022516"/>
    </source>
</evidence>
<dbReference type="NCBIfam" id="TIGR01219">
    <property type="entry name" value="Pmev_kin_ERG8"/>
    <property type="match status" value="1"/>
</dbReference>
<dbReference type="PANTHER" id="PTHR31814">
    <property type="match status" value="1"/>
</dbReference>
<dbReference type="InterPro" id="IPR036554">
    <property type="entry name" value="GHMP_kinase_C_sf"/>
</dbReference>
<evidence type="ECO:0000256" key="11">
    <source>
        <dbReference type="ARBA" id="ARBA00023221"/>
    </source>
</evidence>
<dbReference type="Gramene" id="Zm00001eb010900_T002">
    <property type="protein sequence ID" value="Zm00001eb010900_P002"/>
    <property type="gene ID" value="Zm00001eb010900"/>
</dbReference>
<evidence type="ECO:0000256" key="7">
    <source>
        <dbReference type="ARBA" id="ARBA00022777"/>
    </source>
</evidence>
<dbReference type="SUPFAM" id="SSF54211">
    <property type="entry name" value="Ribosomal protein S5 domain 2-like"/>
    <property type="match status" value="1"/>
</dbReference>
<evidence type="ECO:0000256" key="2">
    <source>
        <dbReference type="ARBA" id="ARBA00006495"/>
    </source>
</evidence>
<name>A0A804LH80_MAIZE</name>
<feature type="domain" description="GHMP kinase N-terminal" evidence="12">
    <location>
        <begin position="184"/>
        <end position="257"/>
    </location>
</feature>
<keyword evidence="15" id="KW-1267">Proteomics identification</keyword>
<comment type="similarity">
    <text evidence="2">Belongs to the GHMP kinase family. Mevalonate kinase subfamily.</text>
</comment>
<keyword evidence="6" id="KW-0547">Nucleotide-binding</keyword>